<dbReference type="InterPro" id="IPR036922">
    <property type="entry name" value="Rieske_2Fe-2S_sf"/>
</dbReference>
<accession>A0A382NKY4</accession>
<dbReference type="GO" id="GO:0046872">
    <property type="term" value="F:metal ion binding"/>
    <property type="evidence" value="ECO:0007669"/>
    <property type="project" value="UniProtKB-KW"/>
</dbReference>
<evidence type="ECO:0000259" key="6">
    <source>
        <dbReference type="PROSITE" id="PS51296"/>
    </source>
</evidence>
<dbReference type="PROSITE" id="PS51296">
    <property type="entry name" value="RIESKE"/>
    <property type="match status" value="1"/>
</dbReference>
<evidence type="ECO:0000256" key="5">
    <source>
        <dbReference type="ARBA" id="ARBA00023014"/>
    </source>
</evidence>
<dbReference type="InterPro" id="IPR017941">
    <property type="entry name" value="Rieske_2Fe-2S"/>
</dbReference>
<dbReference type="GO" id="GO:0051537">
    <property type="term" value="F:2 iron, 2 sulfur cluster binding"/>
    <property type="evidence" value="ECO:0007669"/>
    <property type="project" value="UniProtKB-KW"/>
</dbReference>
<dbReference type="PANTHER" id="PTHR21266:SF60">
    <property type="entry name" value="3-KETOSTEROID-9-ALPHA-MONOOXYGENASE, OXYGENASE COMPONENT"/>
    <property type="match status" value="1"/>
</dbReference>
<reference evidence="7" key="1">
    <citation type="submission" date="2018-05" db="EMBL/GenBank/DDBJ databases">
        <authorList>
            <person name="Lanie J.A."/>
            <person name="Ng W.-L."/>
            <person name="Kazmierczak K.M."/>
            <person name="Andrzejewski T.M."/>
            <person name="Davidsen T.M."/>
            <person name="Wayne K.J."/>
            <person name="Tettelin H."/>
            <person name="Glass J.I."/>
            <person name="Rusch D."/>
            <person name="Podicherti R."/>
            <person name="Tsui H.-C.T."/>
            <person name="Winkler M.E."/>
        </authorList>
    </citation>
    <scope>NUCLEOTIDE SEQUENCE</scope>
</reference>
<dbReference type="InterPro" id="IPR050584">
    <property type="entry name" value="Cholesterol_7-desaturase"/>
</dbReference>
<keyword evidence="3" id="KW-0560">Oxidoreductase</keyword>
<keyword evidence="1" id="KW-0001">2Fe-2S</keyword>
<evidence type="ECO:0000256" key="4">
    <source>
        <dbReference type="ARBA" id="ARBA00023004"/>
    </source>
</evidence>
<gene>
    <name evidence="7" type="ORF">METZ01_LOCUS314718</name>
</gene>
<dbReference type="AlphaFoldDB" id="A0A382NKY4"/>
<name>A0A382NKY4_9ZZZZ</name>
<dbReference type="Pfam" id="PF00355">
    <property type="entry name" value="Rieske"/>
    <property type="match status" value="1"/>
</dbReference>
<evidence type="ECO:0000313" key="7">
    <source>
        <dbReference type="EMBL" id="SVC61864.1"/>
    </source>
</evidence>
<evidence type="ECO:0000256" key="1">
    <source>
        <dbReference type="ARBA" id="ARBA00022714"/>
    </source>
</evidence>
<keyword evidence="4" id="KW-0408">Iron</keyword>
<dbReference type="Pfam" id="PF19112">
    <property type="entry name" value="VanA_C"/>
    <property type="match status" value="1"/>
</dbReference>
<dbReference type="Gene3D" id="3.90.380.10">
    <property type="entry name" value="Naphthalene 1,2-dioxygenase Alpha Subunit, Chain A, domain 1"/>
    <property type="match status" value="1"/>
</dbReference>
<dbReference type="EMBL" id="UINC01101224">
    <property type="protein sequence ID" value="SVC61864.1"/>
    <property type="molecule type" value="Genomic_DNA"/>
</dbReference>
<proteinExistence type="predicted"/>
<evidence type="ECO:0000256" key="3">
    <source>
        <dbReference type="ARBA" id="ARBA00023002"/>
    </source>
</evidence>
<evidence type="ECO:0000256" key="2">
    <source>
        <dbReference type="ARBA" id="ARBA00022723"/>
    </source>
</evidence>
<sequence>MEKILNDTEGFVDKQSLKNYWYVVALADDVNSNPISVKLLNEDFVIWRESNGGLTAAEERCPHRQAPLSHGHLENGCLVCPYHGWTFSESGKCINIPSAADSVPIPPRAHLNTVEVIEKYGLIWLCSGKPLNPLFELEEESDPSFRRINTEVQKWKVAATRMVDNFLDITHFPYVHAGTFGAGQDTKAPNITLEHLDDDFFGYRYEILAANPEEAQSTSGSNEESVERSMTSGFNLPLTVRSTITYKSGLEHIILL</sequence>
<organism evidence="7">
    <name type="scientific">marine metagenome</name>
    <dbReference type="NCBI Taxonomy" id="408172"/>
    <lineage>
        <taxon>unclassified sequences</taxon>
        <taxon>metagenomes</taxon>
        <taxon>ecological metagenomes</taxon>
    </lineage>
</organism>
<protein>
    <recommendedName>
        <fullName evidence="6">Rieske domain-containing protein</fullName>
    </recommendedName>
</protein>
<dbReference type="SUPFAM" id="SSF50022">
    <property type="entry name" value="ISP domain"/>
    <property type="match status" value="1"/>
</dbReference>
<feature type="domain" description="Rieske" evidence="6">
    <location>
        <begin position="21"/>
        <end position="125"/>
    </location>
</feature>
<dbReference type="Gene3D" id="2.102.10.10">
    <property type="entry name" value="Rieske [2Fe-2S] iron-sulphur domain"/>
    <property type="match status" value="1"/>
</dbReference>
<dbReference type="GO" id="GO:0016491">
    <property type="term" value="F:oxidoreductase activity"/>
    <property type="evidence" value="ECO:0007669"/>
    <property type="project" value="UniProtKB-KW"/>
</dbReference>
<dbReference type="SUPFAM" id="SSF55961">
    <property type="entry name" value="Bet v1-like"/>
    <property type="match status" value="1"/>
</dbReference>
<dbReference type="PANTHER" id="PTHR21266">
    <property type="entry name" value="IRON-SULFUR DOMAIN CONTAINING PROTEIN"/>
    <property type="match status" value="1"/>
</dbReference>
<dbReference type="InterPro" id="IPR044043">
    <property type="entry name" value="VanA_C_cat"/>
</dbReference>
<keyword evidence="2" id="KW-0479">Metal-binding</keyword>
<feature type="non-terminal residue" evidence="7">
    <location>
        <position position="256"/>
    </location>
</feature>
<keyword evidence="5" id="KW-0411">Iron-sulfur</keyword>